<protein>
    <recommendedName>
        <fullName evidence="1">IDEAL domain-containing protein</fullName>
    </recommendedName>
</protein>
<dbReference type="Gene3D" id="4.10.810.10">
    <property type="entry name" value="Virus Scaffolding Protein, Chain A"/>
    <property type="match status" value="1"/>
</dbReference>
<comment type="caution">
    <text evidence="2">The sequence shown here is derived from an EMBL/GenBank/DDBJ whole genome shotgun (WGS) entry which is preliminary data.</text>
</comment>
<name>A0ABX2ZWC3_9BACI</name>
<proteinExistence type="predicted"/>
<dbReference type="InterPro" id="IPR014957">
    <property type="entry name" value="IDEAL_dom"/>
</dbReference>
<dbReference type="InterPro" id="IPR014963">
    <property type="entry name" value="UPF0302_N"/>
</dbReference>
<dbReference type="Proteomes" id="UP000094580">
    <property type="component" value="Unassembled WGS sequence"/>
</dbReference>
<dbReference type="EMBL" id="MDKC01000001">
    <property type="protein sequence ID" value="ODG93649.1"/>
    <property type="molecule type" value="Genomic_DNA"/>
</dbReference>
<reference evidence="2 3" key="1">
    <citation type="submission" date="2016-07" db="EMBL/GenBank/DDBJ databases">
        <authorList>
            <person name="Townsley L."/>
            <person name="Shank E.A."/>
        </authorList>
    </citation>
    <scope>NUCLEOTIDE SEQUENCE [LARGE SCALE GENOMIC DNA]</scope>
    <source>
        <strain evidence="2 3">CH01</strain>
    </source>
</reference>
<keyword evidence="3" id="KW-1185">Reference proteome</keyword>
<dbReference type="Gene3D" id="3.40.1530.30">
    <property type="entry name" value="Uncharacterised family UPF0302, N-terminal domain"/>
    <property type="match status" value="1"/>
</dbReference>
<evidence type="ECO:0000313" key="3">
    <source>
        <dbReference type="Proteomes" id="UP000094580"/>
    </source>
</evidence>
<dbReference type="Pfam" id="PF08864">
    <property type="entry name" value="UPF0302"/>
    <property type="match status" value="1"/>
</dbReference>
<dbReference type="PIRSF" id="PIRSF007165">
    <property type="entry name" value="UCP007165"/>
    <property type="match status" value="1"/>
</dbReference>
<evidence type="ECO:0000313" key="2">
    <source>
        <dbReference type="EMBL" id="ODG93649.1"/>
    </source>
</evidence>
<dbReference type="Pfam" id="PF08858">
    <property type="entry name" value="IDEAL"/>
    <property type="match status" value="1"/>
</dbReference>
<dbReference type="InterPro" id="IPR027393">
    <property type="entry name" value="Virus_scaffolding_prot_C"/>
</dbReference>
<dbReference type="InterPro" id="IPR011188">
    <property type="entry name" value="UPF0302"/>
</dbReference>
<dbReference type="SMART" id="SM00914">
    <property type="entry name" value="IDEAL"/>
    <property type="match status" value="1"/>
</dbReference>
<feature type="domain" description="IDEAL" evidence="1">
    <location>
        <begin position="139"/>
        <end position="175"/>
    </location>
</feature>
<sequence>MEQMTVTEKKTFLNKFLEKKQVKKDIELILQFLLAVDDVLTNISFVEDAKSTPNGIVFNFRKDNNSHPPFSYYENNKRVDLSSESIYHKLRLHGKETKFYLELIFDVMPIEYALILDTNPFSTTTIESNEEVQAEIDAFLSSLVAQTSHKLLICQIDKALDERNEQLFLLLTSQLKN</sequence>
<organism evidence="2 3">
    <name type="scientific">Gottfriedia luciferensis</name>
    <dbReference type="NCBI Taxonomy" id="178774"/>
    <lineage>
        <taxon>Bacteria</taxon>
        <taxon>Bacillati</taxon>
        <taxon>Bacillota</taxon>
        <taxon>Bacilli</taxon>
        <taxon>Bacillales</taxon>
        <taxon>Bacillaceae</taxon>
        <taxon>Gottfriedia</taxon>
    </lineage>
</organism>
<dbReference type="InterPro" id="IPR038091">
    <property type="entry name" value="UPF0302_N_sf"/>
</dbReference>
<gene>
    <name evidence="2" type="ORF">BED47_00305</name>
</gene>
<evidence type="ECO:0000259" key="1">
    <source>
        <dbReference type="SMART" id="SM00914"/>
    </source>
</evidence>
<accession>A0ABX2ZWC3</accession>
<dbReference type="RefSeq" id="WP_069031844.1">
    <property type="nucleotide sequence ID" value="NZ_MDKC01000001.1"/>
</dbReference>